<dbReference type="RefSeq" id="WP_231922097.1">
    <property type="nucleotide sequence ID" value="NZ_CAMIQD010000004.1"/>
</dbReference>
<evidence type="ECO:0000256" key="3">
    <source>
        <dbReference type="SAM" id="SignalP"/>
    </source>
</evidence>
<feature type="chain" id="PRO_5012760409" evidence="3">
    <location>
        <begin position="30"/>
        <end position="307"/>
    </location>
</feature>
<dbReference type="InterPro" id="IPR029058">
    <property type="entry name" value="AB_hydrolase_fold"/>
</dbReference>
<name>A0A240CBX4_SERFI</name>
<dbReference type="GO" id="GO:0016788">
    <property type="term" value="F:hydrolase activity, acting on ester bonds"/>
    <property type="evidence" value="ECO:0007669"/>
    <property type="project" value="TreeGrafter"/>
</dbReference>
<dbReference type="PANTHER" id="PTHR40841">
    <property type="entry name" value="SIDEROPHORE TRIACETYLFUSARININE C ESTERASE"/>
    <property type="match status" value="1"/>
</dbReference>
<dbReference type="EMBL" id="LT906479">
    <property type="protein sequence ID" value="SNW05092.1"/>
    <property type="molecule type" value="Genomic_DNA"/>
</dbReference>
<sequence>MRMPLSYQSFIAKLVALAITLTPAIPALARPDLAQKVGTTVADTGSPDYRFSDLRFTSADGQRHYRVRIAQPQAAPPPAGYPVIYFLDGNAVLMELNAGLLAGLARQKQPPVLVMIGYDNDLRIDAKARSYDYTPATPSGSEEPKGGGADAFLGLIEDRIKPAVAAQVALDPRRQTLWGHSFGGLFALHALFTRPGAFQSYIAVEPSLWWGQGFILQEAQRFLAQRPALPVRLRLWTGGAERKSGAPAAPPTMRHSALPADATQQLANRLATLRGWRVNYREWPALGHGAMFGAAITPALDSVAKGE</sequence>
<dbReference type="STRING" id="1411141.GCA_001590885_02421"/>
<evidence type="ECO:0000313" key="5">
    <source>
        <dbReference type="Proteomes" id="UP000215134"/>
    </source>
</evidence>
<comment type="similarity">
    <text evidence="1">Belongs to the esterase D family.</text>
</comment>
<dbReference type="Gene3D" id="3.40.50.1820">
    <property type="entry name" value="alpha/beta hydrolase"/>
    <property type="match status" value="1"/>
</dbReference>
<reference evidence="4 5" key="1">
    <citation type="submission" date="2017-06" db="EMBL/GenBank/DDBJ databases">
        <authorList>
            <consortium name="Pathogen Informatics"/>
        </authorList>
    </citation>
    <scope>NUCLEOTIDE SEQUENCE [LARGE SCALE GENOMIC DNA]</scope>
    <source>
        <strain evidence="4 5">NCTC12148</strain>
    </source>
</reference>
<feature type="signal peptide" evidence="3">
    <location>
        <begin position="1"/>
        <end position="29"/>
    </location>
</feature>
<dbReference type="Proteomes" id="UP000215134">
    <property type="component" value="Chromosome 1"/>
</dbReference>
<protein>
    <submittedName>
        <fullName evidence="4">Ferri-bacillibactin esterase BesA</fullName>
        <ecNumber evidence="4">3.1.-.-</ecNumber>
    </submittedName>
</protein>
<accession>A0A240CBX4</accession>
<dbReference type="EC" id="3.1.-.-" evidence="4"/>
<evidence type="ECO:0000256" key="1">
    <source>
        <dbReference type="ARBA" id="ARBA00005622"/>
    </source>
</evidence>
<keyword evidence="3" id="KW-0732">Signal</keyword>
<dbReference type="SUPFAM" id="SSF53474">
    <property type="entry name" value="alpha/beta-Hydrolases"/>
    <property type="match status" value="1"/>
</dbReference>
<keyword evidence="5" id="KW-1185">Reference proteome</keyword>
<dbReference type="GeneID" id="75029308"/>
<evidence type="ECO:0000256" key="2">
    <source>
        <dbReference type="ARBA" id="ARBA00022801"/>
    </source>
</evidence>
<keyword evidence="2 4" id="KW-0378">Hydrolase</keyword>
<dbReference type="PANTHER" id="PTHR40841:SF2">
    <property type="entry name" value="SIDEROPHORE-DEGRADING ESTERASE (EUROFUNG)"/>
    <property type="match status" value="1"/>
</dbReference>
<dbReference type="InterPro" id="IPR000801">
    <property type="entry name" value="Esterase-like"/>
</dbReference>
<dbReference type="AlphaFoldDB" id="A0A240CBX4"/>
<organism evidence="4 5">
    <name type="scientific">Serratia ficaria</name>
    <dbReference type="NCBI Taxonomy" id="61651"/>
    <lineage>
        <taxon>Bacteria</taxon>
        <taxon>Pseudomonadati</taxon>
        <taxon>Pseudomonadota</taxon>
        <taxon>Gammaproteobacteria</taxon>
        <taxon>Enterobacterales</taxon>
        <taxon>Yersiniaceae</taxon>
        <taxon>Serratia</taxon>
    </lineage>
</organism>
<gene>
    <name evidence="4" type="primary">besA</name>
    <name evidence="4" type="ORF">SAMEA4384070_04186</name>
</gene>
<evidence type="ECO:0000313" key="4">
    <source>
        <dbReference type="EMBL" id="SNW05092.1"/>
    </source>
</evidence>
<proteinExistence type="inferred from homology"/>
<dbReference type="KEGG" id="sfj:SAMEA4384070_4186"/>
<dbReference type="InterPro" id="IPR052558">
    <property type="entry name" value="Siderophore_Hydrolase_D"/>
</dbReference>
<dbReference type="Pfam" id="PF00756">
    <property type="entry name" value="Esterase"/>
    <property type="match status" value="1"/>
</dbReference>